<dbReference type="AlphaFoldDB" id="A0A2P1P7C7"/>
<dbReference type="KEGG" id="ptc:phytr_1870"/>
<dbReference type="RefSeq" id="WP_106874017.1">
    <property type="nucleotide sequence ID" value="NZ_CP027845.1"/>
</dbReference>
<reference evidence="9 10" key="1">
    <citation type="submission" date="2018-03" db="EMBL/GenBank/DDBJ databases">
        <title>A gene transfer event suggests a long-term partnership between eustigmatophyte algae and a novel lineage of endosymbiotic bacteria.</title>
        <authorList>
            <person name="Yurchenko T."/>
            <person name="Sevcikova T."/>
            <person name="Pribyl P."/>
            <person name="El Karkouri K."/>
            <person name="Klimes V."/>
            <person name="Amaral R."/>
            <person name="Zbrankova V."/>
            <person name="Kim E."/>
            <person name="Raoult D."/>
            <person name="Santos L.M.A."/>
            <person name="Elias M."/>
        </authorList>
    </citation>
    <scope>NUCLEOTIDE SEQUENCE [LARGE SCALE GENOMIC DNA]</scope>
    <source>
        <strain evidence="9">CCALA 838</strain>
    </source>
</reference>
<name>A0A2P1P7C7_9RICK</name>
<dbReference type="Proteomes" id="UP000241762">
    <property type="component" value="Chromosome"/>
</dbReference>
<keyword evidence="6" id="KW-1133">Transmembrane helix</keyword>
<dbReference type="GO" id="GO:0005886">
    <property type="term" value="C:plasma membrane"/>
    <property type="evidence" value="ECO:0007669"/>
    <property type="project" value="UniProtKB-SubCell"/>
</dbReference>
<evidence type="ECO:0000256" key="5">
    <source>
        <dbReference type="ARBA" id="ARBA00022927"/>
    </source>
</evidence>
<evidence type="ECO:0000256" key="3">
    <source>
        <dbReference type="ARBA" id="ARBA00022475"/>
    </source>
</evidence>
<keyword evidence="3" id="KW-1003">Cell membrane</keyword>
<evidence type="ECO:0000256" key="7">
    <source>
        <dbReference type="ARBA" id="ARBA00023010"/>
    </source>
</evidence>
<evidence type="ECO:0000256" key="8">
    <source>
        <dbReference type="ARBA" id="ARBA00023136"/>
    </source>
</evidence>
<accession>A0A2P1P7C7</accession>
<dbReference type="PANTHER" id="PTHR42982">
    <property type="entry name" value="SEC-INDEPENDENT PROTEIN TRANSLOCASE PROTEIN TATA"/>
    <property type="match status" value="1"/>
</dbReference>
<evidence type="ECO:0000256" key="6">
    <source>
        <dbReference type="ARBA" id="ARBA00022989"/>
    </source>
</evidence>
<dbReference type="Pfam" id="PF02416">
    <property type="entry name" value="TatA_B_E"/>
    <property type="match status" value="1"/>
</dbReference>
<evidence type="ECO:0000256" key="1">
    <source>
        <dbReference type="ARBA" id="ARBA00004162"/>
    </source>
</evidence>
<evidence type="ECO:0000256" key="4">
    <source>
        <dbReference type="ARBA" id="ARBA00022692"/>
    </source>
</evidence>
<sequence length="51" mass="5553">MLSFGNLIVILLIILLLFGANKVPEIMTNLAKGLKAFKDTLTEDKDSSSKS</sequence>
<protein>
    <submittedName>
        <fullName evidence="9">Twin arginine translocase protein A</fullName>
    </submittedName>
</protein>
<evidence type="ECO:0000256" key="2">
    <source>
        <dbReference type="ARBA" id="ARBA00022448"/>
    </source>
</evidence>
<keyword evidence="5" id="KW-0653">Protein transport</keyword>
<comment type="subcellular location">
    <subcellularLocation>
        <location evidence="1">Cell membrane</location>
        <topology evidence="1">Single-pass membrane protein</topology>
    </subcellularLocation>
</comment>
<keyword evidence="4" id="KW-0812">Transmembrane</keyword>
<organism evidence="9 10">
    <name type="scientific">Candidatus Phycorickettsia trachydisci</name>
    <dbReference type="NCBI Taxonomy" id="2115978"/>
    <lineage>
        <taxon>Bacteria</taxon>
        <taxon>Pseudomonadati</taxon>
        <taxon>Pseudomonadota</taxon>
        <taxon>Alphaproteobacteria</taxon>
        <taxon>Rickettsiales</taxon>
        <taxon>Rickettsiaceae</taxon>
        <taxon>Candidatus Phycorickettsia</taxon>
    </lineage>
</organism>
<evidence type="ECO:0000313" key="10">
    <source>
        <dbReference type="Proteomes" id="UP000241762"/>
    </source>
</evidence>
<dbReference type="GO" id="GO:0043953">
    <property type="term" value="P:protein transport by the Tat complex"/>
    <property type="evidence" value="ECO:0007669"/>
    <property type="project" value="InterPro"/>
</dbReference>
<dbReference type="PANTHER" id="PTHR42982:SF1">
    <property type="entry name" value="SEC-INDEPENDENT PROTEIN TRANSLOCASE PROTEIN TATA"/>
    <property type="match status" value="1"/>
</dbReference>
<dbReference type="NCBIfam" id="TIGR01411">
    <property type="entry name" value="tatAE"/>
    <property type="match status" value="1"/>
</dbReference>
<keyword evidence="7" id="KW-0811">Translocation</keyword>
<dbReference type="Gene3D" id="1.20.5.3310">
    <property type="match status" value="1"/>
</dbReference>
<dbReference type="InterPro" id="IPR003369">
    <property type="entry name" value="TatA/B/E"/>
</dbReference>
<evidence type="ECO:0000313" key="9">
    <source>
        <dbReference type="EMBL" id="AVP87145.1"/>
    </source>
</evidence>
<dbReference type="InterPro" id="IPR006312">
    <property type="entry name" value="TatA/E"/>
</dbReference>
<dbReference type="EMBL" id="CP027845">
    <property type="protein sequence ID" value="AVP87145.1"/>
    <property type="molecule type" value="Genomic_DNA"/>
</dbReference>
<proteinExistence type="predicted"/>
<keyword evidence="8" id="KW-0472">Membrane</keyword>
<gene>
    <name evidence="9" type="ORF">phytr_1870</name>
</gene>
<keyword evidence="2" id="KW-0813">Transport</keyword>
<keyword evidence="10" id="KW-1185">Reference proteome</keyword>